<feature type="domain" description="Conserved oligomeric complex COG6 N-terminal" evidence="12">
    <location>
        <begin position="63"/>
        <end position="176"/>
    </location>
</feature>
<evidence type="ECO:0000256" key="6">
    <source>
        <dbReference type="ARBA" id="ARBA00023034"/>
    </source>
</evidence>
<evidence type="ECO:0000256" key="4">
    <source>
        <dbReference type="ARBA" id="ARBA00022448"/>
    </source>
</evidence>
<dbReference type="EMBL" id="KN847520">
    <property type="protein sequence ID" value="KIV96118.1"/>
    <property type="molecule type" value="Genomic_DNA"/>
</dbReference>
<comment type="function">
    <text evidence="9">Acts as a component of the peripheral membrane COG complex that is involved in intra-Golgi protein trafficking. COG is located at the cis-Golgi, and regulates tethering of retrograde intra-Golgi vesicles and possibly a number of other membrane trafficking events.</text>
</comment>
<evidence type="ECO:0000256" key="11">
    <source>
        <dbReference type="SAM" id="MobiDB-lite"/>
    </source>
</evidence>
<accession>A0A0D2AB17</accession>
<gene>
    <name evidence="14" type="ORF">PV10_00022</name>
</gene>
<keyword evidence="4 10" id="KW-0813">Transport</keyword>
<evidence type="ECO:0000256" key="9">
    <source>
        <dbReference type="ARBA" id="ARBA00043873"/>
    </source>
</evidence>
<feature type="compositionally biased region" description="Low complexity" evidence="11">
    <location>
        <begin position="359"/>
        <end position="371"/>
    </location>
</feature>
<dbReference type="Pfam" id="PF20653">
    <property type="entry name" value="COG6_C"/>
    <property type="match status" value="1"/>
</dbReference>
<evidence type="ECO:0000256" key="8">
    <source>
        <dbReference type="ARBA" id="ARBA00031348"/>
    </source>
</evidence>
<dbReference type="HOGENOM" id="CLU_011361_1_0_1"/>
<evidence type="ECO:0000256" key="1">
    <source>
        <dbReference type="ARBA" id="ARBA00004395"/>
    </source>
</evidence>
<evidence type="ECO:0000313" key="14">
    <source>
        <dbReference type="EMBL" id="KIV96118.1"/>
    </source>
</evidence>
<evidence type="ECO:0000256" key="10">
    <source>
        <dbReference type="RuleBase" id="RU365075"/>
    </source>
</evidence>
<evidence type="ECO:0000256" key="5">
    <source>
        <dbReference type="ARBA" id="ARBA00022927"/>
    </source>
</evidence>
<dbReference type="OMA" id="HSCLDFF"/>
<dbReference type="OrthoDB" id="272987at2759"/>
<sequence length="720" mass="79308">MATTYLSHRDVFSPSATDVSSSLGSSADATTAARKPNALGTKVTSVLSSSYADHEIRDALRLLDDRGLQNDQDTRRNLKTNAQKHVIDCNARIVDDFGAVAEQLRRVGSLLDALNTTVDSMRSHIYAARQETAAVLEDAGELISRKQDTEAKSTLLTAFTSHFLISTTDLNLLTSSAEPLDDRFFEILTRVKHIHRDCEILLGYENQRLGLELMEQTTRNLDAAFKKLYTWIQREFKGLDLEDPHISSSIRRALRVLSERPTLFQNCLDFFAEARQSTLAEAFHAALTGSSGVAKAIEFSTHEPLRYIGDMLAWVHSTAVSEKEALEGLFISDGDDISKALTTSKASEPWARIPRRRSSLGSSSSISTEGSGQEDRGKREPVFNPHAALASLISRNLSAACATLSSRIDVAVRNSGDPVLQFKTFNVLDFYRGIFTKLLGPEAALVRLIETLESNTLAQFEDTIQEEIRAATSEIVVNEDLSPPTYLATGLRQFAEICRARGPQMTDPELERIFTASLSGILNACAGTASSITNVRSRSIYKINYMTALKSTLSGLKIQVPNVGPPLEKASTEIQALRDGLFKELHCTFLEYSGVDEMMQELDSRQNAMARKEWLVDKLDGFAVRLDEFLSSALMDAQEALKKLLDRAIAQDVVAEAIDRFCADFDELEAMLEMVDVQAGSTIVDETRDAAKDGPGDLGSPESLRDLYPRTGAEVRALLT</sequence>
<organism evidence="14 15">
    <name type="scientific">Exophiala mesophila</name>
    <name type="common">Black yeast-like fungus</name>
    <dbReference type="NCBI Taxonomy" id="212818"/>
    <lineage>
        <taxon>Eukaryota</taxon>
        <taxon>Fungi</taxon>
        <taxon>Dikarya</taxon>
        <taxon>Ascomycota</taxon>
        <taxon>Pezizomycotina</taxon>
        <taxon>Eurotiomycetes</taxon>
        <taxon>Chaetothyriomycetidae</taxon>
        <taxon>Chaetothyriales</taxon>
        <taxon>Herpotrichiellaceae</taxon>
        <taxon>Exophiala</taxon>
    </lineage>
</organism>
<dbReference type="PANTHER" id="PTHR21506">
    <property type="entry name" value="COMPONENT OF OLIGOMERIC GOLGI COMPLEX 6"/>
    <property type="match status" value="1"/>
</dbReference>
<dbReference type="SMART" id="SM01087">
    <property type="entry name" value="COG6"/>
    <property type="match status" value="1"/>
</dbReference>
<dbReference type="InterPro" id="IPR048368">
    <property type="entry name" value="COG6_N"/>
</dbReference>
<keyword evidence="7 10" id="KW-0472">Membrane</keyword>
<dbReference type="STRING" id="212818.A0A0D2AB17"/>
<protein>
    <recommendedName>
        <fullName evidence="3 10">Conserved oligomeric Golgi complex subunit 6</fullName>
        <shortName evidence="10">COG complex subunit 6</shortName>
    </recommendedName>
    <alternativeName>
        <fullName evidence="8 10">Component of oligomeric Golgi complex 6</fullName>
    </alternativeName>
</protein>
<evidence type="ECO:0000259" key="12">
    <source>
        <dbReference type="Pfam" id="PF06419"/>
    </source>
</evidence>
<dbReference type="InterPro" id="IPR010490">
    <property type="entry name" value="COG6"/>
</dbReference>
<comment type="subunit">
    <text evidence="10">Component of the conserved oligomeric Golgi complex.</text>
</comment>
<evidence type="ECO:0000259" key="13">
    <source>
        <dbReference type="Pfam" id="PF20653"/>
    </source>
</evidence>
<feature type="region of interest" description="Disordered" evidence="11">
    <location>
        <begin position="686"/>
        <end position="705"/>
    </location>
</feature>
<dbReference type="RefSeq" id="XP_016227692.1">
    <property type="nucleotide sequence ID" value="XM_016364043.1"/>
</dbReference>
<dbReference type="VEuPathDB" id="FungiDB:PV10_00022"/>
<keyword evidence="15" id="KW-1185">Reference proteome</keyword>
<evidence type="ECO:0000313" key="15">
    <source>
        <dbReference type="Proteomes" id="UP000054302"/>
    </source>
</evidence>
<comment type="function">
    <text evidence="10">Acts as component of the peripheral membrane COG complex that is involved in intra-Golgi protein trafficking. COG is located at the cis-Golgi, and regulates tethering of retrograde intra-Golgi vesicles and possibly a number of other membrane trafficking events.</text>
</comment>
<reference evidence="14 15" key="1">
    <citation type="submission" date="2015-01" db="EMBL/GenBank/DDBJ databases">
        <title>The Genome Sequence of Exophiala mesophila CBS40295.</title>
        <authorList>
            <consortium name="The Broad Institute Genomics Platform"/>
            <person name="Cuomo C."/>
            <person name="de Hoog S."/>
            <person name="Gorbushina A."/>
            <person name="Stielow B."/>
            <person name="Teixiera M."/>
            <person name="Abouelleil A."/>
            <person name="Chapman S.B."/>
            <person name="Priest M."/>
            <person name="Young S.K."/>
            <person name="Wortman J."/>
            <person name="Nusbaum C."/>
            <person name="Birren B."/>
        </authorList>
    </citation>
    <scope>NUCLEOTIDE SEQUENCE [LARGE SCALE GENOMIC DNA]</scope>
    <source>
        <strain evidence="14 15">CBS 40295</strain>
    </source>
</reference>
<dbReference type="GO" id="GO:0006891">
    <property type="term" value="P:intra-Golgi vesicle-mediated transport"/>
    <property type="evidence" value="ECO:0007669"/>
    <property type="project" value="UniProtKB-UniRule"/>
</dbReference>
<dbReference type="Proteomes" id="UP000054302">
    <property type="component" value="Unassembled WGS sequence"/>
</dbReference>
<feature type="compositionally biased region" description="Basic and acidic residues" evidence="11">
    <location>
        <begin position="686"/>
        <end position="695"/>
    </location>
</feature>
<proteinExistence type="inferred from homology"/>
<dbReference type="GO" id="GO:0017119">
    <property type="term" value="C:Golgi transport complex"/>
    <property type="evidence" value="ECO:0007669"/>
    <property type="project" value="UniProtKB-UniRule"/>
</dbReference>
<dbReference type="AlphaFoldDB" id="A0A0D2AB17"/>
<evidence type="ECO:0000256" key="7">
    <source>
        <dbReference type="ARBA" id="ARBA00023136"/>
    </source>
</evidence>
<dbReference type="InterPro" id="IPR048369">
    <property type="entry name" value="COG6_C"/>
</dbReference>
<dbReference type="GO" id="GO:0015031">
    <property type="term" value="P:protein transport"/>
    <property type="evidence" value="ECO:0007669"/>
    <property type="project" value="UniProtKB-KW"/>
</dbReference>
<evidence type="ECO:0000256" key="2">
    <source>
        <dbReference type="ARBA" id="ARBA00011023"/>
    </source>
</evidence>
<dbReference type="GO" id="GO:0000139">
    <property type="term" value="C:Golgi membrane"/>
    <property type="evidence" value="ECO:0007669"/>
    <property type="project" value="UniProtKB-SubCell"/>
</dbReference>
<comment type="similarity">
    <text evidence="2 10">Belongs to the COG6 family.</text>
</comment>
<dbReference type="Pfam" id="PF06419">
    <property type="entry name" value="COG6_N"/>
    <property type="match status" value="1"/>
</dbReference>
<evidence type="ECO:0000256" key="3">
    <source>
        <dbReference type="ARBA" id="ARBA00020973"/>
    </source>
</evidence>
<feature type="domain" description="Conserved Oligomeric Golgi complex subunit 6 C-terminal" evidence="13">
    <location>
        <begin position="207"/>
        <end position="719"/>
    </location>
</feature>
<dbReference type="PANTHER" id="PTHR21506:SF0">
    <property type="entry name" value="CONSERVED OLIGOMERIC GOLGI COMPLEX SUBUNIT 6"/>
    <property type="match status" value="1"/>
</dbReference>
<keyword evidence="5 10" id="KW-0653">Protein transport</keyword>
<comment type="subcellular location">
    <subcellularLocation>
        <location evidence="1 10">Golgi apparatus membrane</location>
        <topology evidence="1 10">Peripheral membrane protein</topology>
    </subcellularLocation>
</comment>
<name>A0A0D2AB17_EXOME</name>
<keyword evidence="6 10" id="KW-0333">Golgi apparatus</keyword>
<dbReference type="GeneID" id="27317867"/>
<feature type="region of interest" description="Disordered" evidence="11">
    <location>
        <begin position="355"/>
        <end position="380"/>
    </location>
</feature>